<dbReference type="STRING" id="402881.Plav_0508"/>
<gene>
    <name evidence="3" type="ordered locus">Plav_0508</name>
</gene>
<dbReference type="InterPro" id="IPR036249">
    <property type="entry name" value="Thioredoxin-like_sf"/>
</dbReference>
<reference evidence="3 4" key="1">
    <citation type="journal article" date="2011" name="Stand. Genomic Sci.">
        <title>Complete genome sequence of Parvibaculum lavamentivorans type strain (DS-1(T)).</title>
        <authorList>
            <person name="Schleheck D."/>
            <person name="Weiss M."/>
            <person name="Pitluck S."/>
            <person name="Bruce D."/>
            <person name="Land M.L."/>
            <person name="Han S."/>
            <person name="Saunders E."/>
            <person name="Tapia R."/>
            <person name="Detter C."/>
            <person name="Brettin T."/>
            <person name="Han J."/>
            <person name="Woyke T."/>
            <person name="Goodwin L."/>
            <person name="Pennacchio L."/>
            <person name="Nolan M."/>
            <person name="Cook A.M."/>
            <person name="Kjelleberg S."/>
            <person name="Thomas T."/>
        </authorList>
    </citation>
    <scope>NUCLEOTIDE SEQUENCE [LARGE SCALE GENOMIC DNA]</scope>
    <source>
        <strain evidence="4">DS-1 / DSM 13023 / NCIMB 13966</strain>
    </source>
</reference>
<dbReference type="AlphaFoldDB" id="A7HQE8"/>
<sequence length="213" mass="24043">MLTLYHCNGARSMRSLWLLNEMGIDFELKELTFSMEGLRTPEYLAISPLGRVPCLVDGDVAVFESGAIAQYLGEHYDPEGKLHRPVGHAERTEWLIWLHYAETMAVHGASLVQQRVFIAKEDRSPVVQKLESRRLEKSLEVVDKHLADRDYLLKSGFSTVDTNVGYSVHLAKGFVSLDPFPNVVKYYERISVRPAFIKAAASVPLNEQAPKRA</sequence>
<dbReference type="PANTHER" id="PTHR44051:SF21">
    <property type="entry name" value="GLUTATHIONE S-TRANSFERASE FAMILY PROTEIN"/>
    <property type="match status" value="1"/>
</dbReference>
<dbReference type="Gene3D" id="3.40.30.10">
    <property type="entry name" value="Glutaredoxin"/>
    <property type="match status" value="1"/>
</dbReference>
<evidence type="ECO:0000259" key="2">
    <source>
        <dbReference type="PROSITE" id="PS50405"/>
    </source>
</evidence>
<evidence type="ECO:0000313" key="3">
    <source>
        <dbReference type="EMBL" id="ABS62131.1"/>
    </source>
</evidence>
<dbReference type="PROSITE" id="PS50404">
    <property type="entry name" value="GST_NTER"/>
    <property type="match status" value="1"/>
</dbReference>
<dbReference type="KEGG" id="pla:Plav_0508"/>
<name>A7HQE8_PARL1</name>
<dbReference type="Pfam" id="PF02798">
    <property type="entry name" value="GST_N"/>
    <property type="match status" value="1"/>
</dbReference>
<dbReference type="OrthoDB" id="9810080at2"/>
<dbReference type="SUPFAM" id="SSF47616">
    <property type="entry name" value="GST C-terminal domain-like"/>
    <property type="match status" value="1"/>
</dbReference>
<dbReference type="HOGENOM" id="CLU_011226_6_4_5"/>
<dbReference type="InterPro" id="IPR010987">
    <property type="entry name" value="Glutathione-S-Trfase_C-like"/>
</dbReference>
<dbReference type="SFLD" id="SFLDG00358">
    <property type="entry name" value="Main_(cytGST)"/>
    <property type="match status" value="1"/>
</dbReference>
<evidence type="ECO:0000259" key="1">
    <source>
        <dbReference type="PROSITE" id="PS50404"/>
    </source>
</evidence>
<dbReference type="Gene3D" id="1.20.1050.10">
    <property type="match status" value="1"/>
</dbReference>
<dbReference type="SFLD" id="SFLDG01150">
    <property type="entry name" value="Main.1:_Beta-like"/>
    <property type="match status" value="1"/>
</dbReference>
<keyword evidence="3" id="KW-0808">Transferase</keyword>
<dbReference type="RefSeq" id="WP_011995422.1">
    <property type="nucleotide sequence ID" value="NC_009719.1"/>
</dbReference>
<accession>A7HQE8</accession>
<organism evidence="3 4">
    <name type="scientific">Parvibaculum lavamentivorans (strain DS-1 / DSM 13023 / NCIMB 13966)</name>
    <dbReference type="NCBI Taxonomy" id="402881"/>
    <lineage>
        <taxon>Bacteria</taxon>
        <taxon>Pseudomonadati</taxon>
        <taxon>Pseudomonadota</taxon>
        <taxon>Alphaproteobacteria</taxon>
        <taxon>Hyphomicrobiales</taxon>
        <taxon>Parvibaculaceae</taxon>
        <taxon>Parvibaculum</taxon>
    </lineage>
</organism>
<feature type="domain" description="GST N-terminal" evidence="1">
    <location>
        <begin position="1"/>
        <end position="80"/>
    </location>
</feature>
<proteinExistence type="predicted"/>
<dbReference type="SUPFAM" id="SSF52833">
    <property type="entry name" value="Thioredoxin-like"/>
    <property type="match status" value="1"/>
</dbReference>
<keyword evidence="4" id="KW-1185">Reference proteome</keyword>
<dbReference type="InterPro" id="IPR036282">
    <property type="entry name" value="Glutathione-S-Trfase_C_sf"/>
</dbReference>
<feature type="domain" description="GST C-terminal" evidence="2">
    <location>
        <begin position="87"/>
        <end position="213"/>
    </location>
</feature>
<dbReference type="Pfam" id="PF14497">
    <property type="entry name" value="GST_C_3"/>
    <property type="match status" value="1"/>
</dbReference>
<dbReference type="InterPro" id="IPR004045">
    <property type="entry name" value="Glutathione_S-Trfase_N"/>
</dbReference>
<dbReference type="PANTHER" id="PTHR44051">
    <property type="entry name" value="GLUTATHIONE S-TRANSFERASE-RELATED"/>
    <property type="match status" value="1"/>
</dbReference>
<dbReference type="Proteomes" id="UP000006377">
    <property type="component" value="Chromosome"/>
</dbReference>
<dbReference type="InterPro" id="IPR040079">
    <property type="entry name" value="Glutathione_S-Trfase"/>
</dbReference>
<dbReference type="PROSITE" id="PS50405">
    <property type="entry name" value="GST_CTER"/>
    <property type="match status" value="1"/>
</dbReference>
<dbReference type="EMBL" id="CP000774">
    <property type="protein sequence ID" value="ABS62131.1"/>
    <property type="molecule type" value="Genomic_DNA"/>
</dbReference>
<evidence type="ECO:0000313" key="4">
    <source>
        <dbReference type="Proteomes" id="UP000006377"/>
    </source>
</evidence>
<protein>
    <submittedName>
        <fullName evidence="3">Glutathione S-transferase domain</fullName>
    </submittedName>
</protein>
<dbReference type="SFLD" id="SFLDS00019">
    <property type="entry name" value="Glutathione_Transferase_(cytos"/>
    <property type="match status" value="1"/>
</dbReference>
<dbReference type="eggNOG" id="COG0625">
    <property type="taxonomic scope" value="Bacteria"/>
</dbReference>
<dbReference type="GO" id="GO:0016740">
    <property type="term" value="F:transferase activity"/>
    <property type="evidence" value="ECO:0007669"/>
    <property type="project" value="UniProtKB-KW"/>
</dbReference>
<dbReference type="InterPro" id="IPR004046">
    <property type="entry name" value="GST_C"/>
</dbReference>
<dbReference type="CDD" id="cd03046">
    <property type="entry name" value="GST_N_GTT1_like"/>
    <property type="match status" value="1"/>
</dbReference>